<reference evidence="2 3" key="1">
    <citation type="journal article" date="2019" name="Commun. Biol.">
        <title>The bagworm genome reveals a unique fibroin gene that provides high tensile strength.</title>
        <authorList>
            <person name="Kono N."/>
            <person name="Nakamura H."/>
            <person name="Ohtoshi R."/>
            <person name="Tomita M."/>
            <person name="Numata K."/>
            <person name="Arakawa K."/>
        </authorList>
    </citation>
    <scope>NUCLEOTIDE SEQUENCE [LARGE SCALE GENOMIC DNA]</scope>
</reference>
<gene>
    <name evidence="2" type="ORF">EVAR_6297_1</name>
</gene>
<dbReference type="Proteomes" id="UP000299102">
    <property type="component" value="Unassembled WGS sequence"/>
</dbReference>
<feature type="compositionally biased region" description="Polar residues" evidence="1">
    <location>
        <begin position="304"/>
        <end position="329"/>
    </location>
</feature>
<feature type="compositionally biased region" description="Basic residues" evidence="1">
    <location>
        <begin position="240"/>
        <end position="249"/>
    </location>
</feature>
<accession>A0A4C1T8J9</accession>
<sequence length="342" mass="38040">MISAYYKDYSCNEHYVIRVDQRWQEHCRCCRSGAINRPAQLGCYYTDYSPEEWGPEVPLSAPRYAVPMPTLYSTEGYRYKKPSVIEMLLYNMAAMLGGVAAGYDVRLSNVTPLHPRLQPYRSEVEPEPLSSGYEGLGYAHNTYHGPIRHLHDEPAAGRGPTVAAAVHRLADTVRARLLLFWLRVLGAAFRHERATHITRRTSHDPLADLYHLSDSITYPTPIAHRLPTPLTSTTSIHTPLHPRPRHYHYGRAASPDRDRPANLGLELAPTKLRSSLKKYKKSSGGGASGGSTPTNPTPPDSLASCPSASETDSSYVSARDTSGSSQSRVRFSPETMAERRHS</sequence>
<evidence type="ECO:0000313" key="2">
    <source>
        <dbReference type="EMBL" id="GBP10742.1"/>
    </source>
</evidence>
<evidence type="ECO:0000313" key="3">
    <source>
        <dbReference type="Proteomes" id="UP000299102"/>
    </source>
</evidence>
<name>A0A4C1T8J9_EUMVA</name>
<keyword evidence="3" id="KW-1185">Reference proteome</keyword>
<dbReference type="EMBL" id="BGZK01000042">
    <property type="protein sequence ID" value="GBP10742.1"/>
    <property type="molecule type" value="Genomic_DNA"/>
</dbReference>
<dbReference type="STRING" id="151549.A0A4C1T8J9"/>
<evidence type="ECO:0000256" key="1">
    <source>
        <dbReference type="SAM" id="MobiDB-lite"/>
    </source>
</evidence>
<dbReference type="OrthoDB" id="8036336at2759"/>
<dbReference type="AlphaFoldDB" id="A0A4C1T8J9"/>
<comment type="caution">
    <text evidence="2">The sequence shown here is derived from an EMBL/GenBank/DDBJ whole genome shotgun (WGS) entry which is preliminary data.</text>
</comment>
<feature type="region of interest" description="Disordered" evidence="1">
    <location>
        <begin position="227"/>
        <end position="342"/>
    </location>
</feature>
<protein>
    <submittedName>
        <fullName evidence="2">Uncharacterized protein</fullName>
    </submittedName>
</protein>
<organism evidence="2 3">
    <name type="scientific">Eumeta variegata</name>
    <name type="common">Bagworm moth</name>
    <name type="synonym">Eumeta japonica</name>
    <dbReference type="NCBI Taxonomy" id="151549"/>
    <lineage>
        <taxon>Eukaryota</taxon>
        <taxon>Metazoa</taxon>
        <taxon>Ecdysozoa</taxon>
        <taxon>Arthropoda</taxon>
        <taxon>Hexapoda</taxon>
        <taxon>Insecta</taxon>
        <taxon>Pterygota</taxon>
        <taxon>Neoptera</taxon>
        <taxon>Endopterygota</taxon>
        <taxon>Lepidoptera</taxon>
        <taxon>Glossata</taxon>
        <taxon>Ditrysia</taxon>
        <taxon>Tineoidea</taxon>
        <taxon>Psychidae</taxon>
        <taxon>Oiketicinae</taxon>
        <taxon>Eumeta</taxon>
    </lineage>
</organism>
<proteinExistence type="predicted"/>